<keyword evidence="8 9" id="KW-0472">Membrane</keyword>
<keyword evidence="6" id="KW-0059">Arsenical resistance</keyword>
<proteinExistence type="inferred from homology"/>
<keyword evidence="5 9" id="KW-0812">Transmembrane</keyword>
<dbReference type="SUPFAM" id="SSF52788">
    <property type="entry name" value="Phosphotyrosine protein phosphatases I"/>
    <property type="match status" value="1"/>
</dbReference>
<dbReference type="GO" id="GO:0046685">
    <property type="term" value="P:response to arsenic-containing substance"/>
    <property type="evidence" value="ECO:0007669"/>
    <property type="project" value="UniProtKB-KW"/>
</dbReference>
<evidence type="ECO:0000256" key="3">
    <source>
        <dbReference type="ARBA" id="ARBA00022448"/>
    </source>
</evidence>
<dbReference type="InterPro" id="IPR002657">
    <property type="entry name" value="BilAc:Na_symport/Acr3"/>
</dbReference>
<dbReference type="NCBIfam" id="TIGR00832">
    <property type="entry name" value="acr3"/>
    <property type="match status" value="1"/>
</dbReference>
<dbReference type="GO" id="GO:0015297">
    <property type="term" value="F:antiporter activity"/>
    <property type="evidence" value="ECO:0007669"/>
    <property type="project" value="InterPro"/>
</dbReference>
<dbReference type="InterPro" id="IPR036196">
    <property type="entry name" value="Ptyr_pPase_sf"/>
</dbReference>
<dbReference type="Gene3D" id="1.20.1530.20">
    <property type="match status" value="1"/>
</dbReference>
<dbReference type="GO" id="GO:0005886">
    <property type="term" value="C:plasma membrane"/>
    <property type="evidence" value="ECO:0007669"/>
    <property type="project" value="UniProtKB-SubCell"/>
</dbReference>
<feature type="transmembrane region" description="Helical" evidence="9">
    <location>
        <begin position="281"/>
        <end position="302"/>
    </location>
</feature>
<protein>
    <submittedName>
        <fullName evidence="11">Arsenical-resistance protein Acr3</fullName>
    </submittedName>
</protein>
<dbReference type="AlphaFoldDB" id="A0A1R1XCX4"/>
<feature type="transmembrane region" description="Helical" evidence="9">
    <location>
        <begin position="141"/>
        <end position="162"/>
    </location>
</feature>
<dbReference type="PANTHER" id="PTHR43057">
    <property type="entry name" value="ARSENITE EFFLUX TRANSPORTER"/>
    <property type="match status" value="1"/>
</dbReference>
<evidence type="ECO:0000256" key="4">
    <source>
        <dbReference type="ARBA" id="ARBA00022475"/>
    </source>
</evidence>
<comment type="caution">
    <text evidence="11">The sequence shown here is derived from an EMBL/GenBank/DDBJ whole genome shotgun (WGS) entry which is preliminary data.</text>
</comment>
<dbReference type="InterPro" id="IPR023485">
    <property type="entry name" value="Ptyr_pPase"/>
</dbReference>
<dbReference type="Pfam" id="PF01451">
    <property type="entry name" value="LMWPc"/>
    <property type="match status" value="1"/>
</dbReference>
<dbReference type="Proteomes" id="UP000187429">
    <property type="component" value="Unassembled WGS sequence"/>
</dbReference>
<keyword evidence="7 9" id="KW-1133">Transmembrane helix</keyword>
<evidence type="ECO:0000259" key="10">
    <source>
        <dbReference type="SMART" id="SM00226"/>
    </source>
</evidence>
<dbReference type="GO" id="GO:0015105">
    <property type="term" value="F:arsenite transmembrane transporter activity"/>
    <property type="evidence" value="ECO:0007669"/>
    <property type="project" value="TreeGrafter"/>
</dbReference>
<feature type="transmembrane region" description="Helical" evidence="9">
    <location>
        <begin position="245"/>
        <end position="269"/>
    </location>
</feature>
<dbReference type="FunFam" id="1.20.1530.20:FF:000009">
    <property type="entry name" value="Arsenite transporter, ACR3 family"/>
    <property type="match status" value="1"/>
</dbReference>
<comment type="subcellular location">
    <subcellularLocation>
        <location evidence="1">Cell membrane</location>
        <topology evidence="1">Multi-pass membrane protein</topology>
    </subcellularLocation>
</comment>
<feature type="transmembrane region" description="Helical" evidence="9">
    <location>
        <begin position="211"/>
        <end position="233"/>
    </location>
</feature>
<dbReference type="Pfam" id="PF01758">
    <property type="entry name" value="SBF"/>
    <property type="match status" value="1"/>
</dbReference>
<comment type="similarity">
    <text evidence="2">Belongs to the arsenical resistance-3 (ACR3) (TC 2.A.59) family.</text>
</comment>
<dbReference type="EMBL" id="LSSM01005536">
    <property type="protein sequence ID" value="OMJ12480.1"/>
    <property type="molecule type" value="Genomic_DNA"/>
</dbReference>
<evidence type="ECO:0000256" key="9">
    <source>
        <dbReference type="SAM" id="Phobius"/>
    </source>
</evidence>
<evidence type="ECO:0000256" key="7">
    <source>
        <dbReference type="ARBA" id="ARBA00022989"/>
    </source>
</evidence>
<dbReference type="SMART" id="SM00226">
    <property type="entry name" value="LMWPc"/>
    <property type="match status" value="1"/>
</dbReference>
<feature type="transmembrane region" description="Helical" evidence="9">
    <location>
        <begin position="308"/>
        <end position="331"/>
    </location>
</feature>
<feature type="transmembrane region" description="Helical" evidence="9">
    <location>
        <begin position="35"/>
        <end position="60"/>
    </location>
</feature>
<evidence type="ECO:0000256" key="5">
    <source>
        <dbReference type="ARBA" id="ARBA00022692"/>
    </source>
</evidence>
<name>A0A1R1XCX4_9FUNG</name>
<evidence type="ECO:0000256" key="8">
    <source>
        <dbReference type="ARBA" id="ARBA00023136"/>
    </source>
</evidence>
<keyword evidence="3" id="KW-0813">Transport</keyword>
<evidence type="ECO:0000256" key="6">
    <source>
        <dbReference type="ARBA" id="ARBA00022849"/>
    </source>
</evidence>
<feature type="transmembrane region" description="Helical" evidence="9">
    <location>
        <begin position="12"/>
        <end position="29"/>
    </location>
</feature>
<dbReference type="InterPro" id="IPR004706">
    <property type="entry name" value="Arsenical-R_Acr3"/>
</dbReference>
<keyword evidence="4" id="KW-1003">Cell membrane</keyword>
<organism evidence="11 12">
    <name type="scientific">Smittium culicis</name>
    <dbReference type="NCBI Taxonomy" id="133412"/>
    <lineage>
        <taxon>Eukaryota</taxon>
        <taxon>Fungi</taxon>
        <taxon>Fungi incertae sedis</taxon>
        <taxon>Zoopagomycota</taxon>
        <taxon>Kickxellomycotina</taxon>
        <taxon>Harpellomycetes</taxon>
        <taxon>Harpellales</taxon>
        <taxon>Legeriomycetaceae</taxon>
        <taxon>Smittium</taxon>
    </lineage>
</organism>
<evidence type="ECO:0000256" key="2">
    <source>
        <dbReference type="ARBA" id="ARBA00010110"/>
    </source>
</evidence>
<dbReference type="OrthoDB" id="187348at2759"/>
<accession>A0A1R1XCX4</accession>
<dbReference type="Gene3D" id="3.40.50.2300">
    <property type="match status" value="1"/>
</dbReference>
<evidence type="ECO:0000256" key="1">
    <source>
        <dbReference type="ARBA" id="ARBA00004651"/>
    </source>
</evidence>
<dbReference type="InterPro" id="IPR038770">
    <property type="entry name" value="Na+/solute_symporter_sf"/>
</dbReference>
<feature type="transmembrane region" description="Helical" evidence="9">
    <location>
        <begin position="110"/>
        <end position="129"/>
    </location>
</feature>
<gene>
    <name evidence="11" type="ORF">AYI69_g9394</name>
</gene>
<keyword evidence="12" id="KW-1185">Reference proteome</keyword>
<dbReference type="GO" id="GO:0015104">
    <property type="term" value="F:antimonite transmembrane transporter activity"/>
    <property type="evidence" value="ECO:0007669"/>
    <property type="project" value="TreeGrafter"/>
</dbReference>
<feature type="transmembrane region" description="Helical" evidence="9">
    <location>
        <begin position="81"/>
        <end position="104"/>
    </location>
</feature>
<feature type="transmembrane region" description="Helical" evidence="9">
    <location>
        <begin position="174"/>
        <end position="199"/>
    </location>
</feature>
<sequence>MAGLSFIDRFLSLWIIVCMVGGVLLGNYVPKVSKILSGGTLADVSIPIAVGLLLMMYPVFCRVRYEKSLEIFKTKGLLGQVIISILINWIVAPLFMLGLAWATLPDLPEYRTGVILVGVARCIAMVLIWNRLAGGNEEYCAILVAINSILQIILYGPVAYLFVVVMGNGSTFKIQIWIIIRSVLVFLGIPLVAGFFTWLFFRNRTWYNTIFIPNVGKLSLISLLYVIIVMFSIQGKEIISEITFVLRTAVPLLIYFPVIFFGTLYFCLIKKIPYSVSVPQCFTAASNNFELAIAIAVGTYGVQSKEALAATIGPLIEVPMLVTLVYFMKAFKNRFEKNRRKVIFACVHNAGRSQMACEFFNLHNQNFEYTGISAGTDPADHVHPIVADALLEKGIDIKRNVPQKLTSELVKPGDILVTMGCGETCPYVPGVPIINWDLEDPKNQPIERVRIIRDDIEAKIKDFIKSELEFTEKH</sequence>
<dbReference type="PANTHER" id="PTHR43057:SF1">
    <property type="entry name" value="ARSENICAL-RESISTANCE PROTEIN 3"/>
    <property type="match status" value="1"/>
</dbReference>
<feature type="domain" description="Phosphotyrosine protein phosphatase I" evidence="10">
    <location>
        <begin position="340"/>
        <end position="466"/>
    </location>
</feature>
<evidence type="ECO:0000313" key="12">
    <source>
        <dbReference type="Proteomes" id="UP000187429"/>
    </source>
</evidence>
<evidence type="ECO:0000313" key="11">
    <source>
        <dbReference type="EMBL" id="OMJ12480.1"/>
    </source>
</evidence>
<reference evidence="12" key="1">
    <citation type="submission" date="2017-01" db="EMBL/GenBank/DDBJ databases">
        <authorList>
            <person name="Wang Y."/>
            <person name="White M."/>
            <person name="Kvist S."/>
            <person name="Moncalvo J.-M."/>
        </authorList>
    </citation>
    <scope>NUCLEOTIDE SEQUENCE [LARGE SCALE GENOMIC DNA]</scope>
    <source>
        <strain evidence="12">ID-206-W2</strain>
    </source>
</reference>